<organism evidence="1 2">
    <name type="scientific">Rhizoctonia solani</name>
    <dbReference type="NCBI Taxonomy" id="456999"/>
    <lineage>
        <taxon>Eukaryota</taxon>
        <taxon>Fungi</taxon>
        <taxon>Dikarya</taxon>
        <taxon>Basidiomycota</taxon>
        <taxon>Agaricomycotina</taxon>
        <taxon>Agaricomycetes</taxon>
        <taxon>Cantharellales</taxon>
        <taxon>Ceratobasidiaceae</taxon>
        <taxon>Rhizoctonia</taxon>
    </lineage>
</organism>
<dbReference type="EMBL" id="CAJMWS010000725">
    <property type="protein sequence ID" value="CAE6460787.1"/>
    <property type="molecule type" value="Genomic_DNA"/>
</dbReference>
<gene>
    <name evidence="1" type="ORF">RDB_LOCUS159472</name>
</gene>
<reference evidence="1" key="1">
    <citation type="submission" date="2021-01" db="EMBL/GenBank/DDBJ databases">
        <authorList>
            <person name="Kaushik A."/>
        </authorList>
    </citation>
    <scope>NUCLEOTIDE SEQUENCE</scope>
    <source>
        <strain evidence="1">AG1-1C</strain>
    </source>
</reference>
<dbReference type="Proteomes" id="UP000663846">
    <property type="component" value="Unassembled WGS sequence"/>
</dbReference>
<proteinExistence type="predicted"/>
<evidence type="ECO:0008006" key="3">
    <source>
        <dbReference type="Google" id="ProtNLM"/>
    </source>
</evidence>
<comment type="caution">
    <text evidence="1">The sequence shown here is derived from an EMBL/GenBank/DDBJ whole genome shotgun (WGS) entry which is preliminary data.</text>
</comment>
<protein>
    <recommendedName>
        <fullName evidence="3">F-box domain-containing protein</fullName>
    </recommendedName>
</protein>
<sequence length="186" mass="22078">MNYLAQLPLRHLWLVGRDGHYDTPRWDSEQLALALPNLEYLRIRNYHFTFKDLVFIAKHMSRLQQLSLWVQLSDWPSVDELFLLPLTPSPSYLRFNIHIFRDILDPVEIRFGLSNNMLETIASGLHALWPKGLICETRRRPGEDSEALCTARINEALKRMRDADERGNEMEVMYQTYPRKHIQPWF</sequence>
<dbReference type="AlphaFoldDB" id="A0A8H3GQB5"/>
<accession>A0A8H3GQB5</accession>
<name>A0A8H3GQB5_9AGAM</name>
<evidence type="ECO:0000313" key="2">
    <source>
        <dbReference type="Proteomes" id="UP000663846"/>
    </source>
</evidence>
<evidence type="ECO:0000313" key="1">
    <source>
        <dbReference type="EMBL" id="CAE6460787.1"/>
    </source>
</evidence>